<dbReference type="InterPro" id="IPR024770">
    <property type="entry name" value="TcdA/TcdB_cat"/>
</dbReference>
<dbReference type="CDD" id="cd20495">
    <property type="entry name" value="C58_PaToxP-like"/>
    <property type="match status" value="1"/>
</dbReference>
<feature type="domain" description="GT44" evidence="1">
    <location>
        <begin position="158"/>
        <end position="517"/>
    </location>
</feature>
<keyword evidence="3" id="KW-1185">Reference proteome</keyword>
<dbReference type="Pfam" id="PF12919">
    <property type="entry name" value="TcdA_TcdB"/>
    <property type="match status" value="1"/>
</dbReference>
<reference evidence="2 3" key="1">
    <citation type="submission" date="2019-04" db="EMBL/GenBank/DDBJ databases">
        <title>Flavobacterium sp. nov. isolated from construction timber.</title>
        <authorList>
            <person name="Lin S.-Y."/>
            <person name="Chang C.-T."/>
            <person name="Young C.-C."/>
        </authorList>
    </citation>
    <scope>NUCLEOTIDE SEQUENCE [LARGE SCALE GENOMIC DNA]</scope>
    <source>
        <strain evidence="2 3">CC-CTC003</strain>
    </source>
</reference>
<evidence type="ECO:0000313" key="2">
    <source>
        <dbReference type="EMBL" id="THF50481.1"/>
    </source>
</evidence>
<dbReference type="InterPro" id="IPR011049">
    <property type="entry name" value="Serralysin-like_metalloprot_C"/>
</dbReference>
<dbReference type="GO" id="GO:0016757">
    <property type="term" value="F:glycosyltransferase activity"/>
    <property type="evidence" value="ECO:0007669"/>
    <property type="project" value="InterPro"/>
</dbReference>
<dbReference type="Proteomes" id="UP000307507">
    <property type="component" value="Unassembled WGS sequence"/>
</dbReference>
<dbReference type="SUPFAM" id="SSF51120">
    <property type="entry name" value="beta-Roll"/>
    <property type="match status" value="1"/>
</dbReference>
<comment type="caution">
    <text evidence="2">The sequence shown here is derived from an EMBL/GenBank/DDBJ whole genome shotgun (WGS) entry which is preliminary data.</text>
</comment>
<evidence type="ECO:0000313" key="3">
    <source>
        <dbReference type="Proteomes" id="UP000307507"/>
    </source>
</evidence>
<accession>A0A4S3ZXC5</accession>
<organism evidence="2 3">
    <name type="scientific">Flavobacterium supellecticarium</name>
    <dbReference type="NCBI Taxonomy" id="2565924"/>
    <lineage>
        <taxon>Bacteria</taxon>
        <taxon>Pseudomonadati</taxon>
        <taxon>Bacteroidota</taxon>
        <taxon>Flavobacteriia</taxon>
        <taxon>Flavobacteriales</taxon>
        <taxon>Flavobacteriaceae</taxon>
        <taxon>Flavobacterium</taxon>
    </lineage>
</organism>
<gene>
    <name evidence="2" type="ORF">E6C50_09640</name>
</gene>
<dbReference type="RefSeq" id="WP_136403027.1">
    <property type="nucleotide sequence ID" value="NZ_SSNZ01000003.1"/>
</dbReference>
<name>A0A4S3ZXC5_9FLAO</name>
<proteinExistence type="predicted"/>
<dbReference type="OrthoDB" id="16553at2"/>
<evidence type="ECO:0000259" key="1">
    <source>
        <dbReference type="Pfam" id="PF12919"/>
    </source>
</evidence>
<protein>
    <recommendedName>
        <fullName evidence="1">GT44 domain-containing protein</fullName>
    </recommendedName>
</protein>
<sequence>MLTPAVITWDDFVSQIIDLSQTPELRERLKEYCNSPIFTSLREHLGTYHALPDLQRQGEEGFKLLSTIHNDLEVTENVTLTFIQELFNSPLTLLMYNTIFQGEKSIVQRNILALGIQHPDVEDVFHLVNISPTFTGYDMGNIEAWIIAQSRKPNPSTIRLWIDQNNYLVYDLYVEIYKTATRQAIEKWRNLHPERIADLERFKTIEEQIAQIHQAYLQNPTLALLLQHATLLEEHMQLEIETRAYIEAFKADIASEGILLQDNAYHFIKDQPREQWDRLRLQFMAEQLNVPRELLENYAQKTTLYHERLDMIRSEFTGKYPNFSLNDVQDAFGAVPELDRYYNRELLLRMDYRCAHNLLSLMVLKLQGGNIIETGTLPEFNQSIMNIIELHVLREVPVPGQEEPRIINICKDYRLVLGAIKERTVELKIHQSTQTPDLCYNNSSVEDQVIIDSIWSAIEGVPIEGFFKTIERNSIFKDYVKLTDGAYLPQQYYTSRQVVSSRSDSAGLQAIIEHVIETNTKIEFILPALSIHRTIESLRAYRDTTFFTTFYHYLDAESTNLKNMTIEAQCQYRLGRFMNNSDNNNDDLCGPTAIRLTLYDFFASRYNRSTASFLESVQIQELFPDYALYLANRYPTVSIQNAIELINSSAYDYLYSEAENVLFRRIQRVLKFQEYFETKALHFYQLANNLESKTLQFIPQDLLLSSFEYPEGLCLGLSILQGLADDLNANDIFAADIAAVSALQQNRLDNTLSVADTQLYKQFSEQLRNLNRSVNAVFFDEKETLFKNAGTASVDQLATAITKLPFQKDSRFLLVTPNHGMTLSLKGDTYTFYDSNIGFVSFESLEKTGLFIQQHLDLITGLGDYYELTHNDVYITSYQNADLTIFKELSYFTDIIKQGGVSLTIDILKDLDHKHGFVKFKDISFKRTELAAMGCQYNLNPVDEKTPFEDSDFWDKVSFNAQKLYHFIYNHEIDTVTIDRLKTLEANGKLPTDGGVLLAAYLTDGKATGHTEPLHYDILRSAEQIADAFDRFSIKLDNLLDNLGLNLENYKFKNSNIKKLDDHFYQTTLVHKKTGKEVSLSLDCTEFERIVNNHVNTLAEATEPAVVLGGVGLGLMGLIRGATALRGGHGSSYDIVSVALGGKQLADAILGTVAMTIIEDSLAESGTIFTFSIEGTIANLCERTALQVGGIVGKLLTSISIFLKLPLIGLNIWGLYEDVTYLNSSEGSQRAVAISQLVIDSIVAALTLASFAVPEVAVPVLIISALGLGIDALVQNLANAHERYYQFIKWQDNMRAFANLKSNKPAPGVIDLSRNQILGNIKLTLTDNEKKPYQLSYTKSCDNAFHYGHHPDKTPEQVRKEVDYGYPSTSPIPPFAREEFINPDNLPFSIGSGIIQLVILGFGTRFQLMSQVEYISDWLLYDDRNKRQSGGYWETFYTAPEYNSIQQDGLSCEVTGNNGDNIFMIPNIIDWSDPEKASETIERFASYQFTIDTGLGNNTVTFGQTGTYKLIGGTGNNILDLSQLQLNFKVDLDITNYQDIYDGGRYATAIKASITNFNTVKCPAFNFNLHREATIRGGSNKPNNFIVGKNSQVTIYGRGGGNTYIVSEIPLRKLEYAQEIKLYLQPPVTANDDHSNITVERIHFEDYKLLYFSNVTFLLDTKLTPVLSLEGIILQSIYIEGFTLADNAITNVLFSTKDGFSFYYDDYLKKGVVTQVDFDKWNLYNEEMFKQTFDFHFFSTIYKEKFVLADDVVCINKAGTLFMNQSNKKGILFANLKTEIITIPKEFKEFSWTVATNHAIHTISIQNFMCNTEKPMIVFDGHSLINIKNTIDLSDFGKTYTLVVSKQRNALLVTLINTDPNEQLIIFFKDIFNQNITQAIANSDIVLRRDTNNVLKISALLELCKNYIHETLTIPFVV</sequence>
<dbReference type="EMBL" id="SSNZ01000003">
    <property type="protein sequence ID" value="THF50481.1"/>
    <property type="molecule type" value="Genomic_DNA"/>
</dbReference>